<reference evidence="1" key="1">
    <citation type="submission" date="2020-04" db="EMBL/GenBank/DDBJ databases">
        <authorList>
            <person name="Chiriac C."/>
            <person name="Salcher M."/>
            <person name="Ghai R."/>
            <person name="Kavagutti S V."/>
        </authorList>
    </citation>
    <scope>NUCLEOTIDE SEQUENCE</scope>
</reference>
<organism evidence="1">
    <name type="scientific">uncultured Caudovirales phage</name>
    <dbReference type="NCBI Taxonomy" id="2100421"/>
    <lineage>
        <taxon>Viruses</taxon>
        <taxon>Duplodnaviria</taxon>
        <taxon>Heunggongvirae</taxon>
        <taxon>Uroviricota</taxon>
        <taxon>Caudoviricetes</taxon>
        <taxon>Peduoviridae</taxon>
        <taxon>Maltschvirus</taxon>
        <taxon>Maltschvirus maltsch</taxon>
    </lineage>
</organism>
<sequence>TRPTRVGGAVIPADVSEQATDLAKRDASPSRERLPGAAALGVLFGGPVLQRAALKGASK</sequence>
<proteinExistence type="predicted"/>
<feature type="non-terminal residue" evidence="1">
    <location>
        <position position="1"/>
    </location>
</feature>
<gene>
    <name evidence="1" type="ORF">UFOVP314_1</name>
</gene>
<protein>
    <submittedName>
        <fullName evidence="1">Uncharacterized protein</fullName>
    </submittedName>
</protein>
<name>A0A6J5LSX2_9CAUD</name>
<accession>A0A6J5LSX2</accession>
<dbReference type="EMBL" id="LR796326">
    <property type="protein sequence ID" value="CAB4136862.1"/>
    <property type="molecule type" value="Genomic_DNA"/>
</dbReference>
<evidence type="ECO:0000313" key="1">
    <source>
        <dbReference type="EMBL" id="CAB4136862.1"/>
    </source>
</evidence>